<reference evidence="4" key="2">
    <citation type="submission" date="2017-12" db="EMBL/GenBank/DDBJ databases">
        <title>Genome sequence of the Bar-tailed Godwit (Limosa lapponica baueri).</title>
        <authorList>
            <person name="Lima N.C.B."/>
            <person name="Parody-Merino A.M."/>
            <person name="Battley P.F."/>
            <person name="Fidler A.E."/>
            <person name="Prosdocimi F."/>
        </authorList>
    </citation>
    <scope>NUCLEOTIDE SEQUENCE [LARGE SCALE GENOMIC DNA]</scope>
</reference>
<protein>
    <submittedName>
        <fullName evidence="3">Rna-directed dna polymerase from mobile element jockey-like</fullName>
    </submittedName>
</protein>
<sequence length="633" mass="71566">MGNFSHPDICWRDNTAGCKKSKKFLECIDDNFLLQMVEEPMRNGAMLDLVLTNREGLVGNVKLKCSFGCRDHEMVEFKILRAARRVRSKLTTLNFRRADFGLLRDLISRVTWEKVLEGRGAQESWSVFKDHLFQAQERETVRVARNQIRQAKAQVELNLARDTKDNKKNFYRYVSDKGKAREDVGPLRKEAGDLVTQDMGKAELPNDFFASVFTGNGSNHTTRVMEGKNRGYENEEPPTVGDQVQDHLWNLKVHKPMGPDEIHPWVLRELADKVAKPLSIIFEKLWQSGEVPTDWKRGNLTPIFKIGKKEDLGNYRPVSFISVPGKIMEQILLESLLRHMENKEVIGDSQHGFTKDKSCLTNLVAFYNIASALVDKGRATDIIYLDLCKAFDTVPHDILVSRLESHGFDGWTTWWIRNWLGGHTQRVVVNSSVSKWKPVMSGVPQGSVLRRVLFNSFVSDMDSGIECTFSKFADNTKLCGVVDTLEGRDAIQRDLDRLEKWAHVNLMKFNQAKCKVLQLGRGNPRHKHRLGGEWLESSPEEKDLGVLVDEKLDMSWQYALAAQKANCILGCIKRSVSSRSREVILPLYSALVRPPPGVLCPALESSTQEGHGPVGTGPAEGHENHQRAGAPLL</sequence>
<dbReference type="PROSITE" id="PS50878">
    <property type="entry name" value="RT_POL"/>
    <property type="match status" value="1"/>
</dbReference>
<evidence type="ECO:0000313" key="4">
    <source>
        <dbReference type="Proteomes" id="UP000233556"/>
    </source>
</evidence>
<dbReference type="SUPFAM" id="SSF56672">
    <property type="entry name" value="DNA/RNA polymerases"/>
    <property type="match status" value="1"/>
</dbReference>
<keyword evidence="4" id="KW-1185">Reference proteome</keyword>
<keyword evidence="3" id="KW-0548">Nucleotidyltransferase</keyword>
<reference evidence="4" key="1">
    <citation type="submission" date="2017-11" db="EMBL/GenBank/DDBJ databases">
        <authorList>
            <person name="Lima N.C."/>
            <person name="Parody-Merino A.M."/>
            <person name="Battley P.F."/>
            <person name="Fidler A.E."/>
            <person name="Prosdocimi F."/>
        </authorList>
    </citation>
    <scope>NUCLEOTIDE SEQUENCE [LARGE SCALE GENOMIC DNA]</scope>
</reference>
<keyword evidence="3" id="KW-0808">Transferase</keyword>
<feature type="domain" description="Reverse transcriptase" evidence="2">
    <location>
        <begin position="284"/>
        <end position="548"/>
    </location>
</feature>
<evidence type="ECO:0000259" key="2">
    <source>
        <dbReference type="PROSITE" id="PS50878"/>
    </source>
</evidence>
<keyword evidence="3" id="KW-0695">RNA-directed DNA polymerase</keyword>
<name>A0A2I0UR21_LIMLA</name>
<organism evidence="3 4">
    <name type="scientific">Limosa lapponica baueri</name>
    <dbReference type="NCBI Taxonomy" id="1758121"/>
    <lineage>
        <taxon>Eukaryota</taxon>
        <taxon>Metazoa</taxon>
        <taxon>Chordata</taxon>
        <taxon>Craniata</taxon>
        <taxon>Vertebrata</taxon>
        <taxon>Euteleostomi</taxon>
        <taxon>Archelosauria</taxon>
        <taxon>Archosauria</taxon>
        <taxon>Dinosauria</taxon>
        <taxon>Saurischia</taxon>
        <taxon>Theropoda</taxon>
        <taxon>Coelurosauria</taxon>
        <taxon>Aves</taxon>
        <taxon>Neognathae</taxon>
        <taxon>Neoaves</taxon>
        <taxon>Charadriiformes</taxon>
        <taxon>Scolopacidae</taxon>
        <taxon>Limosa</taxon>
    </lineage>
</organism>
<dbReference type="InterPro" id="IPR000477">
    <property type="entry name" value="RT_dom"/>
</dbReference>
<proteinExistence type="predicted"/>
<gene>
    <name evidence="3" type="ORF">llap_1235</name>
</gene>
<dbReference type="Proteomes" id="UP000233556">
    <property type="component" value="Unassembled WGS sequence"/>
</dbReference>
<dbReference type="EMBL" id="KZ505652">
    <property type="protein sequence ID" value="PKU48494.1"/>
    <property type="molecule type" value="Genomic_DNA"/>
</dbReference>
<feature type="region of interest" description="Disordered" evidence="1">
    <location>
        <begin position="601"/>
        <end position="633"/>
    </location>
</feature>
<evidence type="ECO:0000256" key="1">
    <source>
        <dbReference type="SAM" id="MobiDB-lite"/>
    </source>
</evidence>
<dbReference type="PANTHER" id="PTHR33332">
    <property type="entry name" value="REVERSE TRANSCRIPTASE DOMAIN-CONTAINING PROTEIN"/>
    <property type="match status" value="1"/>
</dbReference>
<dbReference type="GO" id="GO:0003964">
    <property type="term" value="F:RNA-directed DNA polymerase activity"/>
    <property type="evidence" value="ECO:0007669"/>
    <property type="project" value="UniProtKB-KW"/>
</dbReference>
<dbReference type="InterPro" id="IPR043502">
    <property type="entry name" value="DNA/RNA_pol_sf"/>
</dbReference>
<dbReference type="Pfam" id="PF00078">
    <property type="entry name" value="RVT_1"/>
    <property type="match status" value="1"/>
</dbReference>
<accession>A0A2I0UR21</accession>
<dbReference type="AlphaFoldDB" id="A0A2I0UR21"/>
<evidence type="ECO:0000313" key="3">
    <source>
        <dbReference type="EMBL" id="PKU48494.1"/>
    </source>
</evidence>
<dbReference type="OrthoDB" id="416454at2759"/>
<dbReference type="CDD" id="cd01650">
    <property type="entry name" value="RT_nLTR_like"/>
    <property type="match status" value="1"/>
</dbReference>